<dbReference type="KEGG" id="eke:EK0264_05865"/>
<gene>
    <name evidence="1" type="ORF">EK0264_05865</name>
</gene>
<dbReference type="EMBL" id="CP047156">
    <property type="protein sequence ID" value="QHB99854.1"/>
    <property type="molecule type" value="Genomic_DNA"/>
</dbReference>
<accession>A0A7L4YKR5</accession>
<name>A0A7L4YKR5_9ACTN</name>
<dbReference type="AlphaFoldDB" id="A0A7L4YKR5"/>
<evidence type="ECO:0000313" key="1">
    <source>
        <dbReference type="EMBL" id="QHB99854.1"/>
    </source>
</evidence>
<dbReference type="OrthoDB" id="5198651at2"/>
<evidence type="ECO:0000313" key="2">
    <source>
        <dbReference type="Proteomes" id="UP000463857"/>
    </source>
</evidence>
<dbReference type="Proteomes" id="UP000463857">
    <property type="component" value="Chromosome"/>
</dbReference>
<sequence>MSSQLRSDERARRIAFIKAHHPDRGGDPAYFVEGLAALDGNAPASTTSPVRVSVHHRRGPVQQIIEALLRRLRPQAHPPRVR</sequence>
<reference evidence="1 2" key="1">
    <citation type="journal article" date="2018" name="Int. J. Syst. Evol. Microbiol.">
        <title>Epidermidibacterium keratini gen. nov., sp. nov., a member of the family Sporichthyaceae, isolated from keratin epidermis.</title>
        <authorList>
            <person name="Lee D.G."/>
            <person name="Trujillo M.E."/>
            <person name="Kang S."/>
            <person name="Nam J.J."/>
            <person name="Kim Y.J."/>
        </authorList>
    </citation>
    <scope>NUCLEOTIDE SEQUENCE [LARGE SCALE GENOMIC DNA]</scope>
    <source>
        <strain evidence="1 2">EPI-7</strain>
    </source>
</reference>
<protein>
    <submittedName>
        <fullName evidence="1">Uncharacterized protein</fullName>
    </submittedName>
</protein>
<organism evidence="1 2">
    <name type="scientific">Epidermidibacterium keratini</name>
    <dbReference type="NCBI Taxonomy" id="1891644"/>
    <lineage>
        <taxon>Bacteria</taxon>
        <taxon>Bacillati</taxon>
        <taxon>Actinomycetota</taxon>
        <taxon>Actinomycetes</taxon>
        <taxon>Sporichthyales</taxon>
        <taxon>Sporichthyaceae</taxon>
        <taxon>Epidermidibacterium</taxon>
    </lineage>
</organism>
<dbReference type="InParanoid" id="A0A7L4YKR5"/>
<proteinExistence type="predicted"/>
<keyword evidence="2" id="KW-1185">Reference proteome</keyword>
<dbReference type="RefSeq" id="WP_159543839.1">
    <property type="nucleotide sequence ID" value="NZ_CP047156.1"/>
</dbReference>